<dbReference type="GO" id="GO:0003700">
    <property type="term" value="F:DNA-binding transcription factor activity"/>
    <property type="evidence" value="ECO:0007669"/>
    <property type="project" value="InterPro"/>
</dbReference>
<evidence type="ECO:0000313" key="2">
    <source>
        <dbReference type="EMBL" id="SDF07493.1"/>
    </source>
</evidence>
<name>A0A1G7I4E3_9BACT</name>
<dbReference type="InterPro" id="IPR036388">
    <property type="entry name" value="WH-like_DNA-bd_sf"/>
</dbReference>
<accession>A0A1G7I4E3</accession>
<dbReference type="PANTHER" id="PTHR33164:SF13">
    <property type="entry name" value="4-HYDROXYPHENYLACETATE CATABOLISM PROTEIN"/>
    <property type="match status" value="1"/>
</dbReference>
<dbReference type="Gene3D" id="1.10.10.10">
    <property type="entry name" value="Winged helix-like DNA-binding domain superfamily/Winged helix DNA-binding domain"/>
    <property type="match status" value="1"/>
</dbReference>
<protein>
    <submittedName>
        <fullName evidence="2">DNA-binding transcriptional regulator, MarR family</fullName>
    </submittedName>
</protein>
<evidence type="ECO:0000259" key="1">
    <source>
        <dbReference type="PROSITE" id="PS50995"/>
    </source>
</evidence>
<keyword evidence="2" id="KW-0238">DNA-binding</keyword>
<organism evidence="2 3">
    <name type="scientific">Terriglobus roseus</name>
    <dbReference type="NCBI Taxonomy" id="392734"/>
    <lineage>
        <taxon>Bacteria</taxon>
        <taxon>Pseudomonadati</taxon>
        <taxon>Acidobacteriota</taxon>
        <taxon>Terriglobia</taxon>
        <taxon>Terriglobales</taxon>
        <taxon>Acidobacteriaceae</taxon>
        <taxon>Terriglobus</taxon>
    </lineage>
</organism>
<dbReference type="Proteomes" id="UP000182427">
    <property type="component" value="Chromosome I"/>
</dbReference>
<dbReference type="InterPro" id="IPR039422">
    <property type="entry name" value="MarR/SlyA-like"/>
</dbReference>
<dbReference type="InterPro" id="IPR000835">
    <property type="entry name" value="HTH_MarR-typ"/>
</dbReference>
<dbReference type="SUPFAM" id="SSF46785">
    <property type="entry name" value="Winged helix' DNA-binding domain"/>
    <property type="match status" value="1"/>
</dbReference>
<reference evidence="2 3" key="1">
    <citation type="submission" date="2016-10" db="EMBL/GenBank/DDBJ databases">
        <authorList>
            <person name="de Groot N.N."/>
        </authorList>
    </citation>
    <scope>NUCLEOTIDE SEQUENCE [LARGE SCALE GENOMIC DNA]</scope>
    <source>
        <strain evidence="2 3">GAS232</strain>
    </source>
</reference>
<dbReference type="AlphaFoldDB" id="A0A1G7I4E3"/>
<gene>
    <name evidence="2" type="ORF">SAMN05444167_1318</name>
</gene>
<dbReference type="PANTHER" id="PTHR33164">
    <property type="entry name" value="TRANSCRIPTIONAL REGULATOR, MARR FAMILY"/>
    <property type="match status" value="1"/>
</dbReference>
<dbReference type="Pfam" id="PF12802">
    <property type="entry name" value="MarR_2"/>
    <property type="match status" value="1"/>
</dbReference>
<keyword evidence="3" id="KW-1185">Reference proteome</keyword>
<feature type="domain" description="HTH marR-type" evidence="1">
    <location>
        <begin position="9"/>
        <end position="138"/>
    </location>
</feature>
<dbReference type="GO" id="GO:0006950">
    <property type="term" value="P:response to stress"/>
    <property type="evidence" value="ECO:0007669"/>
    <property type="project" value="TreeGrafter"/>
</dbReference>
<dbReference type="EMBL" id="LT629690">
    <property type="protein sequence ID" value="SDF07493.1"/>
    <property type="molecule type" value="Genomic_DNA"/>
</dbReference>
<dbReference type="InterPro" id="IPR036390">
    <property type="entry name" value="WH_DNA-bd_sf"/>
</dbReference>
<sequence>MDTQFSPGPGQLIQRMARMSNRWLEPRLQEMGLAVAQVPVFGALQQRGPLSQRELATLLHVEQPTMAQLLNRMERDGLIVRKPDPKDGRSSLISITLRALKRSEAARDVLMEGRQISLQGFTKAEVDTLQQLLQRMVDNMEEELGK</sequence>
<proteinExistence type="predicted"/>
<dbReference type="OrthoDB" id="117368at2"/>
<dbReference type="PRINTS" id="PR00598">
    <property type="entry name" value="HTHMARR"/>
</dbReference>
<dbReference type="RefSeq" id="WP_083344437.1">
    <property type="nucleotide sequence ID" value="NZ_LT629690.1"/>
</dbReference>
<dbReference type="GO" id="GO:0003677">
    <property type="term" value="F:DNA binding"/>
    <property type="evidence" value="ECO:0007669"/>
    <property type="project" value="UniProtKB-KW"/>
</dbReference>
<dbReference type="SMART" id="SM00347">
    <property type="entry name" value="HTH_MARR"/>
    <property type="match status" value="1"/>
</dbReference>
<dbReference type="PROSITE" id="PS50995">
    <property type="entry name" value="HTH_MARR_2"/>
    <property type="match status" value="1"/>
</dbReference>
<evidence type="ECO:0000313" key="3">
    <source>
        <dbReference type="Proteomes" id="UP000182427"/>
    </source>
</evidence>